<protein>
    <submittedName>
        <fullName evidence="2">Penicillin-binding transpeptidase domain-containing protein</fullName>
    </submittedName>
</protein>
<gene>
    <name evidence="2" type="ORF">PY650_13810</name>
</gene>
<name>A0ABT7KHC7_9HYPH</name>
<dbReference type="EMBL" id="JARFYN010000015">
    <property type="protein sequence ID" value="MDL2406718.1"/>
    <property type="molecule type" value="Genomic_DNA"/>
</dbReference>
<evidence type="ECO:0000313" key="2">
    <source>
        <dbReference type="EMBL" id="MDL2406718.1"/>
    </source>
</evidence>
<dbReference type="RefSeq" id="WP_285879859.1">
    <property type="nucleotide sequence ID" value="NZ_JARFYN010000015.1"/>
</dbReference>
<keyword evidence="3" id="KW-1185">Reference proteome</keyword>
<evidence type="ECO:0000313" key="3">
    <source>
        <dbReference type="Proteomes" id="UP001172630"/>
    </source>
</evidence>
<dbReference type="Proteomes" id="UP001172630">
    <property type="component" value="Unassembled WGS sequence"/>
</dbReference>
<evidence type="ECO:0000259" key="1">
    <source>
        <dbReference type="Pfam" id="PF00905"/>
    </source>
</evidence>
<sequence>MGFDSGFLNDEHAPLLAYRKGYVDWHGAEWRQPADPARWIEYSVVWFSQQVTHVLGMDRAARLRG</sequence>
<feature type="domain" description="Penicillin-binding protein transpeptidase" evidence="1">
    <location>
        <begin position="1"/>
        <end position="60"/>
    </location>
</feature>
<accession>A0ABT7KHC7</accession>
<dbReference type="Pfam" id="PF00905">
    <property type="entry name" value="Transpeptidase"/>
    <property type="match status" value="1"/>
</dbReference>
<dbReference type="Gene3D" id="3.40.710.10">
    <property type="entry name" value="DD-peptidase/beta-lactamase superfamily"/>
    <property type="match status" value="1"/>
</dbReference>
<proteinExistence type="predicted"/>
<comment type="caution">
    <text evidence="2">The sequence shown here is derived from an EMBL/GenBank/DDBJ whole genome shotgun (WGS) entry which is preliminary data.</text>
</comment>
<dbReference type="InterPro" id="IPR012338">
    <property type="entry name" value="Beta-lactam/transpept-like"/>
</dbReference>
<organism evidence="2 3">
    <name type="scientific">Rhizobium calliandrae</name>
    <dbReference type="NCBI Taxonomy" id="1312182"/>
    <lineage>
        <taxon>Bacteria</taxon>
        <taxon>Pseudomonadati</taxon>
        <taxon>Pseudomonadota</taxon>
        <taxon>Alphaproteobacteria</taxon>
        <taxon>Hyphomicrobiales</taxon>
        <taxon>Rhizobiaceae</taxon>
        <taxon>Rhizobium/Agrobacterium group</taxon>
        <taxon>Rhizobium</taxon>
    </lineage>
</organism>
<reference evidence="2" key="1">
    <citation type="submission" date="2023-06" db="EMBL/GenBank/DDBJ databases">
        <title>Phylogenetic Diversity of Rhizobium strains.</title>
        <authorList>
            <person name="Moura F.T."/>
            <person name="Helene L.C.F."/>
            <person name="Hungria M."/>
        </authorList>
    </citation>
    <scope>NUCLEOTIDE SEQUENCE</scope>
    <source>
        <strain evidence="2">CCGE524</strain>
    </source>
</reference>
<dbReference type="InterPro" id="IPR001460">
    <property type="entry name" value="PCN-bd_Tpept"/>
</dbReference>